<evidence type="ECO:0000313" key="3">
    <source>
        <dbReference type="EMBL" id="KZT75020.1"/>
    </source>
</evidence>
<feature type="compositionally biased region" description="Low complexity" evidence="2">
    <location>
        <begin position="362"/>
        <end position="371"/>
    </location>
</feature>
<dbReference type="PANTHER" id="PTHR42107">
    <property type="entry name" value="YALI0D24453P"/>
    <property type="match status" value="1"/>
</dbReference>
<feature type="compositionally biased region" description="Basic and acidic residues" evidence="2">
    <location>
        <begin position="417"/>
        <end position="426"/>
    </location>
</feature>
<feature type="region of interest" description="Disordered" evidence="2">
    <location>
        <begin position="1"/>
        <end position="20"/>
    </location>
</feature>
<gene>
    <name evidence="3" type="ORF">DAEQUDRAFT_720229</name>
</gene>
<dbReference type="AlphaFoldDB" id="A0A165UJX8"/>
<dbReference type="EMBL" id="KV429032">
    <property type="protein sequence ID" value="KZT75020.1"/>
    <property type="molecule type" value="Genomic_DNA"/>
</dbReference>
<feature type="compositionally biased region" description="Basic and acidic residues" evidence="2">
    <location>
        <begin position="526"/>
        <end position="537"/>
    </location>
</feature>
<protein>
    <recommendedName>
        <fullName evidence="5">WHIM1 domain-containing protein</fullName>
    </recommendedName>
</protein>
<organism evidence="3 4">
    <name type="scientific">Daedalea quercina L-15889</name>
    <dbReference type="NCBI Taxonomy" id="1314783"/>
    <lineage>
        <taxon>Eukaryota</taxon>
        <taxon>Fungi</taxon>
        <taxon>Dikarya</taxon>
        <taxon>Basidiomycota</taxon>
        <taxon>Agaricomycotina</taxon>
        <taxon>Agaricomycetes</taxon>
        <taxon>Polyporales</taxon>
        <taxon>Fomitopsis</taxon>
    </lineage>
</organism>
<keyword evidence="1" id="KW-0175">Coiled coil</keyword>
<feature type="region of interest" description="Disordered" evidence="2">
    <location>
        <begin position="498"/>
        <end position="550"/>
    </location>
</feature>
<keyword evidence="4" id="KW-1185">Reference proteome</keyword>
<evidence type="ECO:0008006" key="5">
    <source>
        <dbReference type="Google" id="ProtNLM"/>
    </source>
</evidence>
<accession>A0A165UJX8</accession>
<evidence type="ECO:0000256" key="1">
    <source>
        <dbReference type="SAM" id="Coils"/>
    </source>
</evidence>
<proteinExistence type="predicted"/>
<reference evidence="3 4" key="1">
    <citation type="journal article" date="2016" name="Mol. Biol. Evol.">
        <title>Comparative Genomics of Early-Diverging Mushroom-Forming Fungi Provides Insights into the Origins of Lignocellulose Decay Capabilities.</title>
        <authorList>
            <person name="Nagy L.G."/>
            <person name="Riley R."/>
            <person name="Tritt A."/>
            <person name="Adam C."/>
            <person name="Daum C."/>
            <person name="Floudas D."/>
            <person name="Sun H."/>
            <person name="Yadav J.S."/>
            <person name="Pangilinan J."/>
            <person name="Larsson K.H."/>
            <person name="Matsuura K."/>
            <person name="Barry K."/>
            <person name="Labutti K."/>
            <person name="Kuo R."/>
            <person name="Ohm R.A."/>
            <person name="Bhattacharya S.S."/>
            <person name="Shirouzu T."/>
            <person name="Yoshinaga Y."/>
            <person name="Martin F.M."/>
            <person name="Grigoriev I.V."/>
            <person name="Hibbett D.S."/>
        </authorList>
    </citation>
    <scope>NUCLEOTIDE SEQUENCE [LARGE SCALE GENOMIC DNA]</scope>
    <source>
        <strain evidence="3 4">L-15889</strain>
    </source>
</reference>
<feature type="region of interest" description="Disordered" evidence="2">
    <location>
        <begin position="172"/>
        <end position="192"/>
    </location>
</feature>
<feature type="compositionally biased region" description="Acidic residues" evidence="2">
    <location>
        <begin position="327"/>
        <end position="353"/>
    </location>
</feature>
<dbReference type="STRING" id="1314783.A0A165UJX8"/>
<evidence type="ECO:0000256" key="2">
    <source>
        <dbReference type="SAM" id="MobiDB-lite"/>
    </source>
</evidence>
<dbReference type="Proteomes" id="UP000076727">
    <property type="component" value="Unassembled WGS sequence"/>
</dbReference>
<sequence>MKAAAETAAEKKGHVCPPSNATHPHDRWEAAFVYSFICKFTQLRTKVEGLDSPMDFEEALLSPEPNPTITQILARFIQNLRPQTRNLSSDVISDTLAGVMLEYLKTSERSIFWDEELKANLNPFLEMQDGFFAASWDFKLKILRQLVELQLCHSTQIKAAIDRAWGVIHNKHKKTETTASPPPPSDPQSKENLQMIPLGQDKERKRYWAVDVSPRLYVSTNPWKITATFRTISSTREEYVATIERLRANAPKFKEGQRGTKVELAHMSLIEDLEKRLEAIDAELARIQRARKKMEMRNLLIAQAEVRETRTRRRATRPDYAYMNDPISEDDQDEYTYQEQEDEEYEDQAEFDDLTGFRSGDSSTSHRYGSTGRRRSSRAAATNGHRNSNGNGHANEWRGERRSTRLGAPSDTQFDEPPPKRARTEDSVMSSNSADIPSTAQNGRSKNGSGVVMKPTETAVEVVPGKKKSKFWYYAVEPIPGSQVPAALPPAADALLKDPEEDVPMNGLHIDDRSEPSQDSAPSYRSNEDMDIYRRSIEGSLSPASAMDES</sequence>
<feature type="region of interest" description="Disordered" evidence="2">
    <location>
        <begin position="308"/>
        <end position="457"/>
    </location>
</feature>
<dbReference type="PANTHER" id="PTHR42107:SF1">
    <property type="entry name" value="WHIM1 DOMAIN-CONTAINING PROTEIN"/>
    <property type="match status" value="1"/>
</dbReference>
<feature type="compositionally biased region" description="Polar residues" evidence="2">
    <location>
        <begin position="427"/>
        <end position="448"/>
    </location>
</feature>
<dbReference type="OrthoDB" id="205403at2759"/>
<feature type="coiled-coil region" evidence="1">
    <location>
        <begin position="270"/>
        <end position="297"/>
    </location>
</feature>
<name>A0A165UJX8_9APHY</name>
<evidence type="ECO:0000313" key="4">
    <source>
        <dbReference type="Proteomes" id="UP000076727"/>
    </source>
</evidence>